<proteinExistence type="inferred from homology"/>
<dbReference type="GO" id="GO:0005524">
    <property type="term" value="F:ATP binding"/>
    <property type="evidence" value="ECO:0007669"/>
    <property type="project" value="UniProtKB-KW"/>
</dbReference>
<keyword evidence="6" id="KW-0479">Metal-binding</keyword>
<evidence type="ECO:0000313" key="11">
    <source>
        <dbReference type="EMBL" id="MBQ0960656.1"/>
    </source>
</evidence>
<keyword evidence="7" id="KW-0547">Nucleotide-binding</keyword>
<dbReference type="AlphaFoldDB" id="A0A941BH93"/>
<dbReference type="Pfam" id="PF02367">
    <property type="entry name" value="TsaE"/>
    <property type="match status" value="1"/>
</dbReference>
<evidence type="ECO:0000256" key="8">
    <source>
        <dbReference type="ARBA" id="ARBA00022840"/>
    </source>
</evidence>
<dbReference type="GO" id="GO:0002949">
    <property type="term" value="P:tRNA threonylcarbamoyladenosine modification"/>
    <property type="evidence" value="ECO:0007669"/>
    <property type="project" value="InterPro"/>
</dbReference>
<reference evidence="11" key="1">
    <citation type="submission" date="2021-04" db="EMBL/GenBank/DDBJ databases">
        <title>The genome sequence of Ideonella sp. 4Y11.</title>
        <authorList>
            <person name="Liu Y."/>
        </authorList>
    </citation>
    <scope>NUCLEOTIDE SEQUENCE</scope>
    <source>
        <strain evidence="11">4Y11</strain>
    </source>
</reference>
<dbReference type="PANTHER" id="PTHR33540">
    <property type="entry name" value="TRNA THREONYLCARBAMOYLADENOSINE BIOSYNTHESIS PROTEIN TSAE"/>
    <property type="match status" value="1"/>
</dbReference>
<gene>
    <name evidence="11" type="primary">tsaE</name>
    <name evidence="11" type="ORF">KAK06_17000</name>
</gene>
<evidence type="ECO:0000256" key="2">
    <source>
        <dbReference type="ARBA" id="ARBA00007599"/>
    </source>
</evidence>
<dbReference type="NCBIfam" id="TIGR00150">
    <property type="entry name" value="T6A_YjeE"/>
    <property type="match status" value="1"/>
</dbReference>
<dbReference type="SUPFAM" id="SSF52540">
    <property type="entry name" value="P-loop containing nucleoside triphosphate hydrolases"/>
    <property type="match status" value="1"/>
</dbReference>
<keyword evidence="9" id="KW-0460">Magnesium</keyword>
<accession>A0A941BH93</accession>
<organism evidence="11 12">
    <name type="scientific">Ideonella aquatica</name>
    <dbReference type="NCBI Taxonomy" id="2824119"/>
    <lineage>
        <taxon>Bacteria</taxon>
        <taxon>Pseudomonadati</taxon>
        <taxon>Pseudomonadota</taxon>
        <taxon>Betaproteobacteria</taxon>
        <taxon>Burkholderiales</taxon>
        <taxon>Sphaerotilaceae</taxon>
        <taxon>Ideonella</taxon>
    </lineage>
</organism>
<name>A0A941BH93_9BURK</name>
<keyword evidence="5" id="KW-0819">tRNA processing</keyword>
<dbReference type="GO" id="GO:0005737">
    <property type="term" value="C:cytoplasm"/>
    <property type="evidence" value="ECO:0007669"/>
    <property type="project" value="UniProtKB-SubCell"/>
</dbReference>
<comment type="caution">
    <text evidence="11">The sequence shown here is derived from an EMBL/GenBank/DDBJ whole genome shotgun (WGS) entry which is preliminary data.</text>
</comment>
<dbReference type="GO" id="GO:0046872">
    <property type="term" value="F:metal ion binding"/>
    <property type="evidence" value="ECO:0007669"/>
    <property type="project" value="UniProtKB-KW"/>
</dbReference>
<evidence type="ECO:0000256" key="3">
    <source>
        <dbReference type="ARBA" id="ARBA00019010"/>
    </source>
</evidence>
<evidence type="ECO:0000256" key="1">
    <source>
        <dbReference type="ARBA" id="ARBA00004496"/>
    </source>
</evidence>
<dbReference type="Proteomes" id="UP000678374">
    <property type="component" value="Unassembled WGS sequence"/>
</dbReference>
<dbReference type="InterPro" id="IPR027417">
    <property type="entry name" value="P-loop_NTPase"/>
</dbReference>
<keyword evidence="12" id="KW-1185">Reference proteome</keyword>
<comment type="similarity">
    <text evidence="2">Belongs to the TsaE family.</text>
</comment>
<evidence type="ECO:0000256" key="5">
    <source>
        <dbReference type="ARBA" id="ARBA00022694"/>
    </source>
</evidence>
<dbReference type="EMBL" id="JAGQDE010000016">
    <property type="protein sequence ID" value="MBQ0960656.1"/>
    <property type="molecule type" value="Genomic_DNA"/>
</dbReference>
<evidence type="ECO:0000256" key="6">
    <source>
        <dbReference type="ARBA" id="ARBA00022723"/>
    </source>
</evidence>
<dbReference type="PANTHER" id="PTHR33540:SF2">
    <property type="entry name" value="TRNA THREONYLCARBAMOYLADENOSINE BIOSYNTHESIS PROTEIN TSAE"/>
    <property type="match status" value="1"/>
</dbReference>
<keyword evidence="4" id="KW-0963">Cytoplasm</keyword>
<sequence>MAGHVAHLAVAASRQPGQQTRLGGAQIHIGDADLGKSELSGPRRQCLRHLLRKCLGPWLHLPLSLTPVLIHPPILESRTFSWPDEAACERFAAALAAEPALRRAGIELDGPLGAGKTTFVRHLLRALGVSGRIKSPTYTVVEPYQVNGLAVSHFDFYRFNDPREWEDAGFRELFAAPGLRLSEWADKARAVLPPPDLRLAIEPQDDDSRRVTALAGSALGQALLAAGARA</sequence>
<dbReference type="Gene3D" id="3.40.50.300">
    <property type="entry name" value="P-loop containing nucleotide triphosphate hydrolases"/>
    <property type="match status" value="1"/>
</dbReference>
<evidence type="ECO:0000256" key="4">
    <source>
        <dbReference type="ARBA" id="ARBA00022490"/>
    </source>
</evidence>
<evidence type="ECO:0000256" key="7">
    <source>
        <dbReference type="ARBA" id="ARBA00022741"/>
    </source>
</evidence>
<protein>
    <recommendedName>
        <fullName evidence="3">tRNA threonylcarbamoyladenosine biosynthesis protein TsaE</fullName>
    </recommendedName>
    <alternativeName>
        <fullName evidence="10">t(6)A37 threonylcarbamoyladenosine biosynthesis protein TsaE</fullName>
    </alternativeName>
</protein>
<keyword evidence="8" id="KW-0067">ATP-binding</keyword>
<dbReference type="InterPro" id="IPR003442">
    <property type="entry name" value="T6A_TsaE"/>
</dbReference>
<comment type="subcellular location">
    <subcellularLocation>
        <location evidence="1">Cytoplasm</location>
    </subcellularLocation>
</comment>
<evidence type="ECO:0000313" key="12">
    <source>
        <dbReference type="Proteomes" id="UP000678374"/>
    </source>
</evidence>
<evidence type="ECO:0000256" key="10">
    <source>
        <dbReference type="ARBA" id="ARBA00032441"/>
    </source>
</evidence>
<evidence type="ECO:0000256" key="9">
    <source>
        <dbReference type="ARBA" id="ARBA00022842"/>
    </source>
</evidence>